<gene>
    <name evidence="10" type="ORF">HMPREF1090_04357</name>
</gene>
<dbReference type="CDD" id="cd00408">
    <property type="entry name" value="DHDPS-like"/>
    <property type="match status" value="1"/>
</dbReference>
<keyword evidence="1" id="KW-0479">Metal-binding</keyword>
<dbReference type="SUPFAM" id="SSF56796">
    <property type="entry name" value="Dehydroquinate synthase-like"/>
    <property type="match status" value="1"/>
</dbReference>
<dbReference type="HOGENOM" id="CLU_658413_0_0_9"/>
<evidence type="ECO:0000256" key="5">
    <source>
        <dbReference type="ARBA" id="ARBA00037918"/>
    </source>
</evidence>
<evidence type="ECO:0000259" key="9">
    <source>
        <dbReference type="Pfam" id="PF00465"/>
    </source>
</evidence>
<dbReference type="PANTHER" id="PTHR43616:SF5">
    <property type="entry name" value="GLYCEROL DEHYDROGENASE 1"/>
    <property type="match status" value="1"/>
</dbReference>
<feature type="domain" description="Alcohol dehydrogenase iron-type/glycerol dehydrogenase GldA" evidence="9">
    <location>
        <begin position="13"/>
        <end position="143"/>
    </location>
</feature>
<proteinExistence type="predicted"/>
<comment type="caution">
    <text evidence="10">The sequence shown here is derived from an EMBL/GenBank/DDBJ whole genome shotgun (WGS) entry which is preliminary data.</text>
</comment>
<dbReference type="GO" id="GO:0046872">
    <property type="term" value="F:metal ion binding"/>
    <property type="evidence" value="ECO:0007669"/>
    <property type="project" value="UniProtKB-KW"/>
</dbReference>
<comment type="pathway">
    <text evidence="5">Polyol metabolism; glycerol fermentation; glycerone phosphate from glycerol (oxidative route): step 1/2.</text>
</comment>
<name>A0A0E2H5C7_9FIRM</name>
<evidence type="ECO:0000313" key="10">
    <source>
        <dbReference type="EMBL" id="ENZ09531.1"/>
    </source>
</evidence>
<keyword evidence="4" id="KW-0456">Lyase</keyword>
<dbReference type="SMART" id="SM01130">
    <property type="entry name" value="DHDPS"/>
    <property type="match status" value="1"/>
</dbReference>
<evidence type="ECO:0000256" key="6">
    <source>
        <dbReference type="ARBA" id="ARBA00039147"/>
    </source>
</evidence>
<sequence length="417" mass="45859">MFEGKHIQVGAGRYIQCHGALKRAGEEMVFFGKKDYLLYGDQMVKGKTSQVLEKSLRGSGITFQSEIFEGPSTEKSFGDVAARVRESGAEIVAGIGGGRIIDIAKAAGDMADVSIFTIPTSAATCAAYAVLYVVYGEDGNVDHSGFLNHEISGVIVDMDLVVNDCPRRYFVSGIVDAMAKKPEFSFTMSHLKDEGMIATSEIATKIADFTYSKYMRDTRQALRDFDDKKDSMLLDDMVNMNIMLTGMVSDLSTGGKQLAVAHNFYDAICCMHKDVRKKYLHGEIVAMALPLQLAVNGSPEAEIEEFYGHDYAAMEGLLAGADGWMSGFPAVLPKQCRRLQDACFAKDVDAAIAAQNNIQPYIDYFFYDKVNGVPHWQEICKYTLQAQGLDVGLPRKPLGELDDANKKKIEKLLADME</sequence>
<dbReference type="EC" id="1.1.1.6" evidence="6"/>
<evidence type="ECO:0000256" key="2">
    <source>
        <dbReference type="ARBA" id="ARBA00023002"/>
    </source>
</evidence>
<comment type="catalytic activity">
    <reaction evidence="8">
        <text>glycerol + NAD(+) = dihydroxyacetone + NADH + H(+)</text>
        <dbReference type="Rhea" id="RHEA:13769"/>
        <dbReference type="ChEBI" id="CHEBI:15378"/>
        <dbReference type="ChEBI" id="CHEBI:16016"/>
        <dbReference type="ChEBI" id="CHEBI:17754"/>
        <dbReference type="ChEBI" id="CHEBI:57540"/>
        <dbReference type="ChEBI" id="CHEBI:57945"/>
        <dbReference type="EC" id="1.1.1.6"/>
    </reaction>
</comment>
<dbReference type="EMBL" id="AGYR01000050">
    <property type="protein sequence ID" value="ENZ09531.1"/>
    <property type="molecule type" value="Genomic_DNA"/>
</dbReference>
<dbReference type="SUPFAM" id="SSF51569">
    <property type="entry name" value="Aldolase"/>
    <property type="match status" value="1"/>
</dbReference>
<evidence type="ECO:0000256" key="7">
    <source>
        <dbReference type="ARBA" id="ARBA00040132"/>
    </source>
</evidence>
<dbReference type="RefSeq" id="WP_002594122.1">
    <property type="nucleotide sequence ID" value="NZ_KB850984.1"/>
</dbReference>
<dbReference type="AlphaFoldDB" id="A0A0E2H5C7"/>
<evidence type="ECO:0000256" key="8">
    <source>
        <dbReference type="ARBA" id="ARBA00049006"/>
    </source>
</evidence>
<organism evidence="10 11">
    <name type="scientific">[Clostridium] clostridioforme 90A8</name>
    <dbReference type="NCBI Taxonomy" id="999408"/>
    <lineage>
        <taxon>Bacteria</taxon>
        <taxon>Bacillati</taxon>
        <taxon>Bacillota</taxon>
        <taxon>Clostridia</taxon>
        <taxon>Lachnospirales</taxon>
        <taxon>Lachnospiraceae</taxon>
        <taxon>Enterocloster</taxon>
    </lineage>
</organism>
<dbReference type="InterPro" id="IPR016205">
    <property type="entry name" value="Glycerol_DH"/>
</dbReference>
<dbReference type="InterPro" id="IPR002220">
    <property type="entry name" value="DapA-like"/>
</dbReference>
<evidence type="ECO:0000256" key="3">
    <source>
        <dbReference type="ARBA" id="ARBA00023027"/>
    </source>
</evidence>
<evidence type="ECO:0000256" key="1">
    <source>
        <dbReference type="ARBA" id="ARBA00022723"/>
    </source>
</evidence>
<dbReference type="Pfam" id="PF00701">
    <property type="entry name" value="DHDPS"/>
    <property type="match status" value="1"/>
</dbReference>
<dbReference type="GO" id="GO:0008888">
    <property type="term" value="F:glycerol dehydrogenase (NAD+) activity"/>
    <property type="evidence" value="ECO:0007669"/>
    <property type="project" value="UniProtKB-EC"/>
</dbReference>
<keyword evidence="2" id="KW-0560">Oxidoreductase</keyword>
<protein>
    <recommendedName>
        <fullName evidence="7">Glycerol dehydrogenase</fullName>
        <ecNumber evidence="6">1.1.1.6</ecNumber>
    </recommendedName>
</protein>
<dbReference type="Gene3D" id="3.40.50.1970">
    <property type="match status" value="1"/>
</dbReference>
<dbReference type="InterPro" id="IPR001670">
    <property type="entry name" value="ADH_Fe/GldA"/>
</dbReference>
<evidence type="ECO:0000256" key="4">
    <source>
        <dbReference type="ARBA" id="ARBA00023239"/>
    </source>
</evidence>
<keyword evidence="3" id="KW-0520">NAD</keyword>
<dbReference type="Pfam" id="PF00465">
    <property type="entry name" value="Fe-ADH"/>
    <property type="match status" value="1"/>
</dbReference>
<dbReference type="PANTHER" id="PTHR43616">
    <property type="entry name" value="GLYCEROL DEHYDROGENASE"/>
    <property type="match status" value="1"/>
</dbReference>
<evidence type="ECO:0000313" key="11">
    <source>
        <dbReference type="Proteomes" id="UP000013085"/>
    </source>
</evidence>
<dbReference type="PATRIC" id="fig|999408.3.peg.4674"/>
<dbReference type="Proteomes" id="UP000013085">
    <property type="component" value="Unassembled WGS sequence"/>
</dbReference>
<accession>A0A0E2H5C7</accession>
<dbReference type="Gene3D" id="1.20.1090.10">
    <property type="entry name" value="Dehydroquinate synthase-like - alpha domain"/>
    <property type="match status" value="1"/>
</dbReference>
<dbReference type="GO" id="GO:0016829">
    <property type="term" value="F:lyase activity"/>
    <property type="evidence" value="ECO:0007669"/>
    <property type="project" value="UniProtKB-KW"/>
</dbReference>
<reference evidence="10 11" key="1">
    <citation type="submission" date="2013-01" db="EMBL/GenBank/DDBJ databases">
        <title>The Genome Sequence of Clostridium clostridioforme 90A8.</title>
        <authorList>
            <consortium name="The Broad Institute Genome Sequencing Platform"/>
            <person name="Earl A."/>
            <person name="Ward D."/>
            <person name="Feldgarden M."/>
            <person name="Gevers D."/>
            <person name="Courvalin P."/>
            <person name="Lambert T."/>
            <person name="Walker B."/>
            <person name="Young S.K."/>
            <person name="Zeng Q."/>
            <person name="Gargeya S."/>
            <person name="Fitzgerald M."/>
            <person name="Haas B."/>
            <person name="Abouelleil A."/>
            <person name="Alvarado L."/>
            <person name="Arachchi H.M."/>
            <person name="Berlin A.M."/>
            <person name="Chapman S.B."/>
            <person name="Dewar J."/>
            <person name="Goldberg J."/>
            <person name="Griggs A."/>
            <person name="Gujja S."/>
            <person name="Hansen M."/>
            <person name="Howarth C."/>
            <person name="Imamovic A."/>
            <person name="Larimer J."/>
            <person name="McCowan C."/>
            <person name="Murphy C."/>
            <person name="Neiman D."/>
            <person name="Pearson M."/>
            <person name="Priest M."/>
            <person name="Roberts A."/>
            <person name="Saif S."/>
            <person name="Shea T."/>
            <person name="Sisk P."/>
            <person name="Sykes S."/>
            <person name="Wortman J."/>
            <person name="Nusbaum C."/>
            <person name="Birren B."/>
        </authorList>
    </citation>
    <scope>NUCLEOTIDE SEQUENCE [LARGE SCALE GENOMIC DNA]</scope>
    <source>
        <strain evidence="10 11">90A8</strain>
    </source>
</reference>